<comment type="caution">
    <text evidence="7">The sequence shown here is derived from an EMBL/GenBank/DDBJ whole genome shotgun (WGS) entry which is preliminary data.</text>
</comment>
<organism evidence="7 8">
    <name type="scientific">Lacibacter luteus</name>
    <dbReference type="NCBI Taxonomy" id="2508719"/>
    <lineage>
        <taxon>Bacteria</taxon>
        <taxon>Pseudomonadati</taxon>
        <taxon>Bacteroidota</taxon>
        <taxon>Chitinophagia</taxon>
        <taxon>Chitinophagales</taxon>
        <taxon>Chitinophagaceae</taxon>
        <taxon>Lacibacter</taxon>
    </lineage>
</organism>
<evidence type="ECO:0000256" key="3">
    <source>
        <dbReference type="ARBA" id="ARBA00022801"/>
    </source>
</evidence>
<dbReference type="GO" id="GO:0004553">
    <property type="term" value="F:hydrolase activity, hydrolyzing O-glycosyl compounds"/>
    <property type="evidence" value="ECO:0007669"/>
    <property type="project" value="InterPro"/>
</dbReference>
<evidence type="ECO:0000313" key="8">
    <source>
        <dbReference type="Proteomes" id="UP000290204"/>
    </source>
</evidence>
<dbReference type="CDD" id="cd08984">
    <property type="entry name" value="GH43-like"/>
    <property type="match status" value="1"/>
</dbReference>
<gene>
    <name evidence="7" type="ORF">ESA94_11635</name>
</gene>
<protein>
    <submittedName>
        <fullName evidence="7">Glycosyl hydrolase</fullName>
    </submittedName>
</protein>
<keyword evidence="8" id="KW-1185">Reference proteome</keyword>
<keyword evidence="4 5" id="KW-0326">Glycosidase</keyword>
<accession>A0A4Q1CIU8</accession>
<comment type="pathway">
    <text evidence="1">Glycan metabolism; L-arabinan degradation.</text>
</comment>
<dbReference type="Gene3D" id="2.115.10.20">
    <property type="entry name" value="Glycosyl hydrolase domain, family 43"/>
    <property type="match status" value="2"/>
</dbReference>
<dbReference type="InterPro" id="IPR050727">
    <property type="entry name" value="GH43_arabinanases"/>
</dbReference>
<evidence type="ECO:0000256" key="5">
    <source>
        <dbReference type="RuleBase" id="RU361187"/>
    </source>
</evidence>
<feature type="signal peptide" evidence="6">
    <location>
        <begin position="1"/>
        <end position="30"/>
    </location>
</feature>
<evidence type="ECO:0000256" key="2">
    <source>
        <dbReference type="ARBA" id="ARBA00009865"/>
    </source>
</evidence>
<dbReference type="InterPro" id="IPR023296">
    <property type="entry name" value="Glyco_hydro_beta-prop_sf"/>
</dbReference>
<keyword evidence="3 5" id="KW-0378">Hydrolase</keyword>
<dbReference type="OrthoDB" id="9759709at2"/>
<dbReference type="PANTHER" id="PTHR43301:SF3">
    <property type="entry name" value="ARABINAN ENDO-1,5-ALPHA-L-ARABINOSIDASE A-RELATED"/>
    <property type="match status" value="1"/>
</dbReference>
<proteinExistence type="inferred from homology"/>
<dbReference type="Pfam" id="PF04616">
    <property type="entry name" value="Glyco_hydro_43"/>
    <property type="match status" value="1"/>
</dbReference>
<evidence type="ECO:0000313" key="7">
    <source>
        <dbReference type="EMBL" id="RXK60055.1"/>
    </source>
</evidence>
<feature type="chain" id="PRO_5020581048" evidence="6">
    <location>
        <begin position="31"/>
        <end position="352"/>
    </location>
</feature>
<dbReference type="Proteomes" id="UP000290204">
    <property type="component" value="Unassembled WGS sequence"/>
</dbReference>
<evidence type="ECO:0000256" key="4">
    <source>
        <dbReference type="ARBA" id="ARBA00023295"/>
    </source>
</evidence>
<sequence>MVKQQLFFMRKQIHILLLALSVLSSVNSLAQKTDSVFHKAPAPLFRDPIYDGAADPVLVWNKIEKNWWMFYSARRANMPTQDVAAYYGTRIGVASSSNHGQTWLFRGYLDLEFEKGMNTFWAPDIIYHNNEYHMFVVYIKGVRNHWGGPSQIVHFTSKDLWDWKYDQPLKLSSDKVIDATIYKKPDGRFRIWYKDETRGSVTMMSESSDLKNWETAREPAIGGKAHEGPKVFRYKDYYWMLTDEWQGMRLYRSTDLEHWDKQGLLLDKPSKREDDTPSGAHGDVVVVGDKAYIFYFTHPGRKIHGETKPDPDGQWFHTNHRTSIQVAPLKFVNGTLEATRDEPFDFHLPDMD</sequence>
<evidence type="ECO:0000256" key="1">
    <source>
        <dbReference type="ARBA" id="ARBA00004834"/>
    </source>
</evidence>
<comment type="similarity">
    <text evidence="2 5">Belongs to the glycosyl hydrolase 43 family.</text>
</comment>
<evidence type="ECO:0000256" key="6">
    <source>
        <dbReference type="SAM" id="SignalP"/>
    </source>
</evidence>
<dbReference type="PANTHER" id="PTHR43301">
    <property type="entry name" value="ARABINAN ENDO-1,5-ALPHA-L-ARABINOSIDASE"/>
    <property type="match status" value="1"/>
</dbReference>
<name>A0A4Q1CIU8_9BACT</name>
<dbReference type="SUPFAM" id="SSF75005">
    <property type="entry name" value="Arabinanase/levansucrase/invertase"/>
    <property type="match status" value="1"/>
</dbReference>
<reference evidence="7 8" key="1">
    <citation type="submission" date="2019-01" db="EMBL/GenBank/DDBJ databases">
        <title>Lacibacter sp. strain TTM-7.</title>
        <authorList>
            <person name="Chen W.-M."/>
        </authorList>
    </citation>
    <scope>NUCLEOTIDE SEQUENCE [LARGE SCALE GENOMIC DNA]</scope>
    <source>
        <strain evidence="7 8">TTM-7</strain>
    </source>
</reference>
<dbReference type="AlphaFoldDB" id="A0A4Q1CIU8"/>
<keyword evidence="6" id="KW-0732">Signal</keyword>
<dbReference type="InterPro" id="IPR006710">
    <property type="entry name" value="Glyco_hydro_43"/>
</dbReference>
<dbReference type="GO" id="GO:0005975">
    <property type="term" value="P:carbohydrate metabolic process"/>
    <property type="evidence" value="ECO:0007669"/>
    <property type="project" value="InterPro"/>
</dbReference>
<dbReference type="EMBL" id="SDHW01000003">
    <property type="protein sequence ID" value="RXK60055.1"/>
    <property type="molecule type" value="Genomic_DNA"/>
</dbReference>